<dbReference type="InterPro" id="IPR036412">
    <property type="entry name" value="HAD-like_sf"/>
</dbReference>
<dbReference type="Pfam" id="PF00702">
    <property type="entry name" value="Hydrolase"/>
    <property type="match status" value="1"/>
</dbReference>
<evidence type="ECO:0008006" key="3">
    <source>
        <dbReference type="Google" id="ProtNLM"/>
    </source>
</evidence>
<evidence type="ECO:0000313" key="2">
    <source>
        <dbReference type="Proteomes" id="UP000178428"/>
    </source>
</evidence>
<name>A0A1G2EY58_9BACT</name>
<dbReference type="Gene3D" id="3.40.50.1000">
    <property type="entry name" value="HAD superfamily/HAD-like"/>
    <property type="match status" value="1"/>
</dbReference>
<sequence length="218" mass="24858">MKIALLDFDDVLFDTSAFSVASRKVFIDSGVSEKEHDEFYQQMREDFKAKGAAYHRNEHMALFTERFPKADSGLLKKSLEALNETMPGFVYDDTPLFLGGLSKNGWRRVILTFGNEDWQKQKIGFSGVDKIVDEVVVSKDASKVVAAEEILKKHPKAESVIFIDDNPYRALHSVKEKFPHVRTIQLIRPELEAVRERHLGCDHDCQNLLDVAKILGYN</sequence>
<dbReference type="EMBL" id="MHMR01000026">
    <property type="protein sequence ID" value="OGZ30188.1"/>
    <property type="molecule type" value="Genomic_DNA"/>
</dbReference>
<dbReference type="Proteomes" id="UP000178428">
    <property type="component" value="Unassembled WGS sequence"/>
</dbReference>
<accession>A0A1G2EY58</accession>
<evidence type="ECO:0000313" key="1">
    <source>
        <dbReference type="EMBL" id="OGZ30188.1"/>
    </source>
</evidence>
<dbReference type="InterPro" id="IPR023214">
    <property type="entry name" value="HAD_sf"/>
</dbReference>
<proteinExistence type="predicted"/>
<dbReference type="STRING" id="1801725.A3J00_00780"/>
<dbReference type="SUPFAM" id="SSF56784">
    <property type="entry name" value="HAD-like"/>
    <property type="match status" value="1"/>
</dbReference>
<protein>
    <recommendedName>
        <fullName evidence="3">FCP1 homology domain-containing protein</fullName>
    </recommendedName>
</protein>
<dbReference type="AlphaFoldDB" id="A0A1G2EY58"/>
<organism evidence="1 2">
    <name type="scientific">Candidatus Niyogibacteria bacterium RIFCSPLOWO2_02_FULL_45_13</name>
    <dbReference type="NCBI Taxonomy" id="1801725"/>
    <lineage>
        <taxon>Bacteria</taxon>
        <taxon>Candidatus Niyogiibacteriota</taxon>
    </lineage>
</organism>
<comment type="caution">
    <text evidence="1">The sequence shown here is derived from an EMBL/GenBank/DDBJ whole genome shotgun (WGS) entry which is preliminary data.</text>
</comment>
<gene>
    <name evidence="1" type="ORF">A3J00_00780</name>
</gene>
<reference evidence="1 2" key="1">
    <citation type="journal article" date="2016" name="Nat. Commun.">
        <title>Thousands of microbial genomes shed light on interconnected biogeochemical processes in an aquifer system.</title>
        <authorList>
            <person name="Anantharaman K."/>
            <person name="Brown C.T."/>
            <person name="Hug L.A."/>
            <person name="Sharon I."/>
            <person name="Castelle C.J."/>
            <person name="Probst A.J."/>
            <person name="Thomas B.C."/>
            <person name="Singh A."/>
            <person name="Wilkins M.J."/>
            <person name="Karaoz U."/>
            <person name="Brodie E.L."/>
            <person name="Williams K.H."/>
            <person name="Hubbard S.S."/>
            <person name="Banfield J.F."/>
        </authorList>
    </citation>
    <scope>NUCLEOTIDE SEQUENCE [LARGE SCALE GENOMIC DNA]</scope>
</reference>